<keyword evidence="1" id="KW-1133">Transmembrane helix</keyword>
<feature type="transmembrane region" description="Helical" evidence="1">
    <location>
        <begin position="32"/>
        <end position="55"/>
    </location>
</feature>
<organism evidence="2 3">
    <name type="scientific">Geomicrobium halophilum</name>
    <dbReference type="NCBI Taxonomy" id="549000"/>
    <lineage>
        <taxon>Bacteria</taxon>
        <taxon>Bacillati</taxon>
        <taxon>Bacillota</taxon>
        <taxon>Bacilli</taxon>
        <taxon>Bacillales</taxon>
        <taxon>Geomicrobium</taxon>
    </lineage>
</organism>
<keyword evidence="1" id="KW-0472">Membrane</keyword>
<dbReference type="EMBL" id="JACHHJ010000006">
    <property type="protein sequence ID" value="MBB6451310.1"/>
    <property type="molecule type" value="Genomic_DNA"/>
</dbReference>
<evidence type="ECO:0000313" key="2">
    <source>
        <dbReference type="EMBL" id="MBB6451310.1"/>
    </source>
</evidence>
<name>A0A841PR93_9BACL</name>
<dbReference type="AlphaFoldDB" id="A0A841PR93"/>
<feature type="transmembrane region" description="Helical" evidence="1">
    <location>
        <begin position="7"/>
        <end position="26"/>
    </location>
</feature>
<evidence type="ECO:0000313" key="3">
    <source>
        <dbReference type="Proteomes" id="UP000568839"/>
    </source>
</evidence>
<dbReference type="Proteomes" id="UP000568839">
    <property type="component" value="Unassembled WGS sequence"/>
</dbReference>
<comment type="caution">
    <text evidence="2">The sequence shown here is derived from an EMBL/GenBank/DDBJ whole genome shotgun (WGS) entry which is preliminary data.</text>
</comment>
<evidence type="ECO:0000256" key="1">
    <source>
        <dbReference type="SAM" id="Phobius"/>
    </source>
</evidence>
<keyword evidence="1" id="KW-0812">Transmembrane</keyword>
<keyword evidence="3" id="KW-1185">Reference proteome</keyword>
<proteinExistence type="predicted"/>
<sequence>MALVKALLTSIMMLVISFFIVYLSGLSFTTALIVYVFITPILLITLSIGTIIAAYSNNKIEVNLWKHQSSLFLFPWK</sequence>
<accession>A0A841PR93</accession>
<dbReference type="RefSeq" id="WP_184405393.1">
    <property type="nucleotide sequence ID" value="NZ_JACHHJ010000006.1"/>
</dbReference>
<reference evidence="2 3" key="1">
    <citation type="submission" date="2020-08" db="EMBL/GenBank/DDBJ databases">
        <title>Genomic Encyclopedia of Type Strains, Phase IV (KMG-IV): sequencing the most valuable type-strain genomes for metagenomic binning, comparative biology and taxonomic classification.</title>
        <authorList>
            <person name="Goeker M."/>
        </authorList>
    </citation>
    <scope>NUCLEOTIDE SEQUENCE [LARGE SCALE GENOMIC DNA]</scope>
    <source>
        <strain evidence="2 3">DSM 21769</strain>
    </source>
</reference>
<protein>
    <submittedName>
        <fullName evidence="2">ABC-type bacteriocin/lantibiotic exporter with double-glycine peptidase domain</fullName>
    </submittedName>
</protein>
<gene>
    <name evidence="2" type="ORF">HNR44_003317</name>
</gene>